<dbReference type="PROSITE" id="PS00473">
    <property type="entry name" value="GNRH"/>
    <property type="match status" value="1"/>
</dbReference>
<evidence type="ECO:0000256" key="1">
    <source>
        <dbReference type="ARBA" id="ARBA00004093"/>
    </source>
</evidence>
<evidence type="ECO:0000256" key="3">
    <source>
        <dbReference type="ARBA" id="ARBA00010968"/>
    </source>
</evidence>
<name>A0A2Y9ISX4_ENHLU</name>
<reference evidence="12" key="1">
    <citation type="submission" date="2025-08" db="UniProtKB">
        <authorList>
            <consortium name="RefSeq"/>
        </authorList>
    </citation>
    <scope>IDENTIFICATION</scope>
    <source>
        <tissue evidence="12">Blood</tissue>
    </source>
</reference>
<dbReference type="InterPro" id="IPR019792">
    <property type="entry name" value="Gonadoliberin"/>
</dbReference>
<dbReference type="STRING" id="391180.A0A2Y9ISX4"/>
<feature type="chain" id="PRO_5015942263" evidence="10">
    <location>
        <begin position="24"/>
        <end position="163"/>
    </location>
</feature>
<comment type="subcellular location">
    <subcellularLocation>
        <location evidence="2">Secreted</location>
    </subcellularLocation>
</comment>
<proteinExistence type="inferred from homology"/>
<keyword evidence="8" id="KW-0027">Amidation</keyword>
<dbReference type="Proteomes" id="UP000248482">
    <property type="component" value="Unplaced"/>
</dbReference>
<evidence type="ECO:0000256" key="5">
    <source>
        <dbReference type="ARBA" id="ARBA00022685"/>
    </source>
</evidence>
<keyword evidence="4" id="KW-0964">Secreted</keyword>
<evidence type="ECO:0000256" key="7">
    <source>
        <dbReference type="ARBA" id="ARBA00022729"/>
    </source>
</evidence>
<dbReference type="KEGG" id="elk:111141890"/>
<evidence type="ECO:0000313" key="12">
    <source>
        <dbReference type="RefSeq" id="XP_022350434.1"/>
    </source>
</evidence>
<dbReference type="PANTHER" id="PTHR10522">
    <property type="entry name" value="GONADOLIBERIN"/>
    <property type="match status" value="1"/>
</dbReference>
<evidence type="ECO:0000256" key="9">
    <source>
        <dbReference type="SAM" id="MobiDB-lite"/>
    </source>
</evidence>
<evidence type="ECO:0000256" key="8">
    <source>
        <dbReference type="ARBA" id="ARBA00022815"/>
    </source>
</evidence>
<feature type="signal peptide" evidence="10">
    <location>
        <begin position="1"/>
        <end position="23"/>
    </location>
</feature>
<evidence type="ECO:0000256" key="4">
    <source>
        <dbReference type="ARBA" id="ARBA00022525"/>
    </source>
</evidence>
<dbReference type="RefSeq" id="XP_022350434.1">
    <property type="nucleotide sequence ID" value="XM_022494726.1"/>
</dbReference>
<dbReference type="InterPro" id="IPR002012">
    <property type="entry name" value="GnRH"/>
</dbReference>
<keyword evidence="7 10" id="KW-0732">Signal</keyword>
<gene>
    <name evidence="12" type="primary">LOC111141890</name>
</gene>
<comment type="similarity">
    <text evidence="3">Belongs to the GnRH family.</text>
</comment>
<evidence type="ECO:0000313" key="11">
    <source>
        <dbReference type="Proteomes" id="UP000248482"/>
    </source>
</evidence>
<feature type="compositionally biased region" description="Low complexity" evidence="9">
    <location>
        <begin position="112"/>
        <end position="124"/>
    </location>
</feature>
<feature type="region of interest" description="Disordered" evidence="9">
    <location>
        <begin position="110"/>
        <end position="163"/>
    </location>
</feature>
<keyword evidence="6" id="KW-0372">Hormone</keyword>
<evidence type="ECO:0000256" key="10">
    <source>
        <dbReference type="SAM" id="SignalP"/>
    </source>
</evidence>
<comment type="function">
    <text evidence="1">Stimulates the secretion of gonadotropins; it stimulates the secretion of both luteinizing and follicle-stimulating hormones.</text>
</comment>
<sequence length="163" mass="17411">MANRRLGFLLRLLLTVHPGSSKAQHWSHGWYPGGKRASSSAHHPQQVPRLLGRVLGPAASSPDQTAQTLPSDALAPLEKSVPWEGRTTGWWPLHGKQHLVQTLLEATEPAAGSSSWQGHQSGGSVIPRKTRLGGMGADKVAAGLPGDHGISWQDEPLPPAERT</sequence>
<dbReference type="GeneID" id="111141890"/>
<organism evidence="11 12">
    <name type="scientific">Enhydra lutris kenyoni</name>
    <name type="common">northern sea otter</name>
    <dbReference type="NCBI Taxonomy" id="391180"/>
    <lineage>
        <taxon>Eukaryota</taxon>
        <taxon>Metazoa</taxon>
        <taxon>Chordata</taxon>
        <taxon>Craniata</taxon>
        <taxon>Vertebrata</taxon>
        <taxon>Euteleostomi</taxon>
        <taxon>Mammalia</taxon>
        <taxon>Eutheria</taxon>
        <taxon>Laurasiatheria</taxon>
        <taxon>Carnivora</taxon>
        <taxon>Caniformia</taxon>
        <taxon>Musteloidea</taxon>
        <taxon>Mustelidae</taxon>
        <taxon>Lutrinae</taxon>
        <taxon>Enhydra</taxon>
    </lineage>
</organism>
<dbReference type="AlphaFoldDB" id="A0A2Y9ISX4"/>
<dbReference type="GO" id="GO:0031530">
    <property type="term" value="F:gonadotropin-releasing hormone receptor binding"/>
    <property type="evidence" value="ECO:0007669"/>
    <property type="project" value="TreeGrafter"/>
</dbReference>
<evidence type="ECO:0000256" key="2">
    <source>
        <dbReference type="ARBA" id="ARBA00004613"/>
    </source>
</evidence>
<dbReference type="OrthoDB" id="8490433at2759"/>
<dbReference type="GO" id="GO:0005615">
    <property type="term" value="C:extracellular space"/>
    <property type="evidence" value="ECO:0007669"/>
    <property type="project" value="TreeGrafter"/>
</dbReference>
<accession>A0A2Y9ISX4</accession>
<evidence type="ECO:0000256" key="6">
    <source>
        <dbReference type="ARBA" id="ARBA00022702"/>
    </source>
</evidence>
<dbReference type="PANTHER" id="PTHR10522:SF6">
    <property type="entry name" value="PROGONADOLIBERIN-2"/>
    <property type="match status" value="1"/>
</dbReference>
<keyword evidence="5" id="KW-0165">Cleavage on pair of basic residues</keyword>
<keyword evidence="11" id="KW-1185">Reference proteome</keyword>
<protein>
    <submittedName>
        <fullName evidence="12">Progonadoliberin-2</fullName>
    </submittedName>
</protein>
<dbReference type="GO" id="GO:0005183">
    <property type="term" value="F:gonadotropin hormone-releasing hormone activity"/>
    <property type="evidence" value="ECO:0007669"/>
    <property type="project" value="TreeGrafter"/>
</dbReference>